<organism evidence="1 2">
    <name type="scientific">Roseiconus nitratireducens</name>
    <dbReference type="NCBI Taxonomy" id="2605748"/>
    <lineage>
        <taxon>Bacteria</taxon>
        <taxon>Pseudomonadati</taxon>
        <taxon>Planctomycetota</taxon>
        <taxon>Planctomycetia</taxon>
        <taxon>Pirellulales</taxon>
        <taxon>Pirellulaceae</taxon>
        <taxon>Roseiconus</taxon>
    </lineage>
</organism>
<accession>A0A5M6CKB3</accession>
<dbReference type="Gene3D" id="3.40.50.150">
    <property type="entry name" value="Vaccinia Virus protein VP39"/>
    <property type="match status" value="1"/>
</dbReference>
<evidence type="ECO:0000313" key="2">
    <source>
        <dbReference type="Proteomes" id="UP000324479"/>
    </source>
</evidence>
<comment type="caution">
    <text evidence="1">The sequence shown here is derived from an EMBL/GenBank/DDBJ whole genome shotgun (WGS) entry which is preliminary data.</text>
</comment>
<protein>
    <submittedName>
        <fullName evidence="1">Class I SAM-dependent methyltransferase</fullName>
    </submittedName>
</protein>
<dbReference type="EMBL" id="VWOX01000044">
    <property type="protein sequence ID" value="KAA5535658.1"/>
    <property type="molecule type" value="Genomic_DNA"/>
</dbReference>
<dbReference type="PANTHER" id="PTHR37909">
    <property type="entry name" value="S-ADENOSYL-L-METHIONINE-DEPENDENT METHYLTRANSFERASES SUPERFAMILY PROTEIN"/>
    <property type="match status" value="1"/>
</dbReference>
<evidence type="ECO:0000313" key="1">
    <source>
        <dbReference type="EMBL" id="KAA5535658.1"/>
    </source>
</evidence>
<sequence length="182" mass="20950">MRHFYSEIPGWFTFSRFYREVVASAPEPARFVEIGVWKGRSTAFLGVEIINSAKRIRLDVVDTFQGSDELVHQQDADLGRLEQEFRRNIEPVAAVIGTIRPEPSTDAASHYSDRSLDFVFIDAAHDYESVKKDIQAWKPKIKRDGIFAGHDYHPEWPGVVQAVDELCPNRTVLRMQECWVVR</sequence>
<dbReference type="AlphaFoldDB" id="A0A5M6CKB3"/>
<proteinExistence type="predicted"/>
<reference evidence="1 2" key="1">
    <citation type="submission" date="2019-08" db="EMBL/GenBank/DDBJ databases">
        <authorList>
            <person name="Dhanesh K."/>
            <person name="Kumar G."/>
            <person name="Sasikala C."/>
            <person name="Venkata Ramana C."/>
        </authorList>
    </citation>
    <scope>NUCLEOTIDE SEQUENCE [LARGE SCALE GENOMIC DNA]</scope>
    <source>
        <strain evidence="1 2">JC645</strain>
    </source>
</reference>
<dbReference type="SUPFAM" id="SSF53335">
    <property type="entry name" value="S-adenosyl-L-methionine-dependent methyltransferases"/>
    <property type="match status" value="1"/>
</dbReference>
<name>A0A5M6CKB3_9BACT</name>
<keyword evidence="1" id="KW-0489">Methyltransferase</keyword>
<dbReference type="GO" id="GO:0032259">
    <property type="term" value="P:methylation"/>
    <property type="evidence" value="ECO:0007669"/>
    <property type="project" value="UniProtKB-KW"/>
</dbReference>
<dbReference type="GO" id="GO:0008168">
    <property type="term" value="F:methyltransferase activity"/>
    <property type="evidence" value="ECO:0007669"/>
    <property type="project" value="UniProtKB-KW"/>
</dbReference>
<keyword evidence="2" id="KW-1185">Reference proteome</keyword>
<dbReference type="RefSeq" id="WP_150080021.1">
    <property type="nucleotide sequence ID" value="NZ_VWOX01000044.1"/>
</dbReference>
<gene>
    <name evidence="1" type="ORF">FYK55_28485</name>
</gene>
<dbReference type="InterPro" id="IPR029063">
    <property type="entry name" value="SAM-dependent_MTases_sf"/>
</dbReference>
<keyword evidence="1" id="KW-0808">Transferase</keyword>
<dbReference type="Proteomes" id="UP000324479">
    <property type="component" value="Unassembled WGS sequence"/>
</dbReference>
<dbReference type="PANTHER" id="PTHR37909:SF1">
    <property type="entry name" value="S-ADENOSYL-L-METHIONINE-DEPENDENT METHYLTRANSFERASES SUPERFAMILY PROTEIN"/>
    <property type="match status" value="1"/>
</dbReference>
<dbReference type="Pfam" id="PF13578">
    <property type="entry name" value="Methyltransf_24"/>
    <property type="match status" value="1"/>
</dbReference>